<name>A0A1X7VKS4_AMPQE</name>
<proteinExistence type="predicted"/>
<sequence>MFTVVYRGCPLELKNVRPLLVLSIIFWDGKPKTSIIHAN</sequence>
<organism evidence="1">
    <name type="scientific">Amphimedon queenslandica</name>
    <name type="common">Sponge</name>
    <dbReference type="NCBI Taxonomy" id="400682"/>
    <lineage>
        <taxon>Eukaryota</taxon>
        <taxon>Metazoa</taxon>
        <taxon>Porifera</taxon>
        <taxon>Demospongiae</taxon>
        <taxon>Heteroscleromorpha</taxon>
        <taxon>Haplosclerida</taxon>
        <taxon>Niphatidae</taxon>
        <taxon>Amphimedon</taxon>
    </lineage>
</organism>
<dbReference type="AlphaFoldDB" id="A0A1X7VKS4"/>
<dbReference type="EnsemblMetazoa" id="Aqu2.1.40420_001">
    <property type="protein sequence ID" value="Aqu2.1.40420_001"/>
    <property type="gene ID" value="Aqu2.1.40420"/>
</dbReference>
<accession>A0A1X7VKS4</accession>
<evidence type="ECO:0000313" key="1">
    <source>
        <dbReference type="EnsemblMetazoa" id="Aqu2.1.40420_001"/>
    </source>
</evidence>
<reference evidence="1" key="1">
    <citation type="submission" date="2017-05" db="UniProtKB">
        <authorList>
            <consortium name="EnsemblMetazoa"/>
        </authorList>
    </citation>
    <scope>IDENTIFICATION</scope>
</reference>
<protein>
    <submittedName>
        <fullName evidence="1">Uncharacterized protein</fullName>
    </submittedName>
</protein>
<dbReference type="InParanoid" id="A0A1X7VKS4"/>